<dbReference type="OrthoDB" id="2974227at2"/>
<keyword evidence="1" id="KW-1133">Transmembrane helix</keyword>
<dbReference type="EMBL" id="FNHF01000001">
    <property type="protein sequence ID" value="SDL62305.1"/>
    <property type="molecule type" value="Genomic_DNA"/>
</dbReference>
<organism evidence="2 3">
    <name type="scientific">Sediminibacillus halophilus</name>
    <dbReference type="NCBI Taxonomy" id="482461"/>
    <lineage>
        <taxon>Bacteria</taxon>
        <taxon>Bacillati</taxon>
        <taxon>Bacillota</taxon>
        <taxon>Bacilli</taxon>
        <taxon>Bacillales</taxon>
        <taxon>Bacillaceae</taxon>
        <taxon>Sediminibacillus</taxon>
    </lineage>
</organism>
<dbReference type="Proteomes" id="UP000182347">
    <property type="component" value="Unassembled WGS sequence"/>
</dbReference>
<feature type="transmembrane region" description="Helical" evidence="1">
    <location>
        <begin position="32"/>
        <end position="55"/>
    </location>
</feature>
<dbReference type="InterPro" id="IPR048110">
    <property type="entry name" value="SA1362/YqhP-like"/>
</dbReference>
<dbReference type="STRING" id="482461.SAMN05216244_0158"/>
<sequence>MTRSKMSLFIYLLIGLAIFGFAAQLLTNTSGLLMNLVMMVAVGAALYGVVYYFFIRKRTSNELKKYKKAVKQSKMKYKGEDAASKKTFSQAAKKNAPLLKQKKNNRARATHLRVIDGNKHKRKNRASL</sequence>
<proteinExistence type="predicted"/>
<keyword evidence="1" id="KW-0812">Transmembrane</keyword>
<evidence type="ECO:0000256" key="1">
    <source>
        <dbReference type="SAM" id="Phobius"/>
    </source>
</evidence>
<dbReference type="NCBIfam" id="NF041554">
    <property type="entry name" value="SA1362_fam"/>
    <property type="match status" value="1"/>
</dbReference>
<reference evidence="3" key="1">
    <citation type="submission" date="2016-10" db="EMBL/GenBank/DDBJ databases">
        <authorList>
            <person name="Varghese N."/>
            <person name="Submissions S."/>
        </authorList>
    </citation>
    <scope>NUCLEOTIDE SEQUENCE [LARGE SCALE GENOMIC DNA]</scope>
    <source>
        <strain evidence="3">CGMCC 1.6199</strain>
    </source>
</reference>
<protein>
    <submittedName>
        <fullName evidence="2">Uncharacterized protein</fullName>
    </submittedName>
</protein>
<dbReference type="RefSeq" id="WP_074596982.1">
    <property type="nucleotide sequence ID" value="NZ_FNHF01000001.1"/>
</dbReference>
<keyword evidence="1" id="KW-0472">Membrane</keyword>
<evidence type="ECO:0000313" key="2">
    <source>
        <dbReference type="EMBL" id="SDL62305.1"/>
    </source>
</evidence>
<gene>
    <name evidence="2" type="ORF">SAMN05216244_0158</name>
</gene>
<keyword evidence="3" id="KW-1185">Reference proteome</keyword>
<name>A0A1G9LLD6_9BACI</name>
<evidence type="ECO:0000313" key="3">
    <source>
        <dbReference type="Proteomes" id="UP000182347"/>
    </source>
</evidence>
<dbReference type="AlphaFoldDB" id="A0A1G9LLD6"/>
<accession>A0A1G9LLD6</accession>